<reference evidence="2 3" key="1">
    <citation type="submission" date="2019-11" db="EMBL/GenBank/DDBJ databases">
        <title>Genome sequence of Deinococcus xianganensis Y35, AI-2 producing algicidal bacterium, isolated from lake water.</title>
        <authorList>
            <person name="Li Y."/>
        </authorList>
    </citation>
    <scope>NUCLEOTIDE SEQUENCE [LARGE SCALE GENOMIC DNA]</scope>
    <source>
        <strain evidence="2 3">Y35</strain>
    </source>
</reference>
<evidence type="ECO:0000256" key="1">
    <source>
        <dbReference type="SAM" id="MobiDB-lite"/>
    </source>
</evidence>
<accession>A0A6I4YGS3</accession>
<proteinExistence type="predicted"/>
<dbReference type="Proteomes" id="UP000430519">
    <property type="component" value="Unassembled WGS sequence"/>
</dbReference>
<dbReference type="InterPro" id="IPR036890">
    <property type="entry name" value="HATPase_C_sf"/>
</dbReference>
<evidence type="ECO:0000313" key="3">
    <source>
        <dbReference type="Proteomes" id="UP000430519"/>
    </source>
</evidence>
<feature type="compositionally biased region" description="Basic residues" evidence="1">
    <location>
        <begin position="329"/>
        <end position="338"/>
    </location>
</feature>
<evidence type="ECO:0008006" key="4">
    <source>
        <dbReference type="Google" id="ProtNLM"/>
    </source>
</evidence>
<organism evidence="2 3">
    <name type="scientific">Deinococcus xianganensis</name>
    <dbReference type="NCBI Taxonomy" id="1507289"/>
    <lineage>
        <taxon>Bacteria</taxon>
        <taxon>Thermotogati</taxon>
        <taxon>Deinococcota</taxon>
        <taxon>Deinococci</taxon>
        <taxon>Deinococcales</taxon>
        <taxon>Deinococcaceae</taxon>
        <taxon>Deinococcus</taxon>
    </lineage>
</organism>
<dbReference type="Pfam" id="PF13589">
    <property type="entry name" value="HATPase_c_3"/>
    <property type="match status" value="1"/>
</dbReference>
<dbReference type="EMBL" id="WVHK01000014">
    <property type="protein sequence ID" value="MXV19176.1"/>
    <property type="molecule type" value="Genomic_DNA"/>
</dbReference>
<comment type="caution">
    <text evidence="2">The sequence shown here is derived from an EMBL/GenBank/DDBJ whole genome shotgun (WGS) entry which is preliminary data.</text>
</comment>
<sequence length="388" mass="41732">MTPREIEVAPHPVGTLEALAGGGYTLHSAVADLVDNAIDAGARHVSIQYDPTAAGTLTIQDDGQGLTEAGLIQAMQIGTRHGTARAAGDLGRFGTGLKAAALYLSRGGRFHVSSAATPGEGAAVRLDTARMQETGRWLISVEAAPHLPTGTTLLIDRPMIATDSETASAALQALAAHLRCVFSTHMVRGLTLSVQGRTLEPWRLCDADLPEMVTLSQRRLGGGRVLITPFILPTHTDDPMIEGPQGRRAHAGFHVHRAGRAITLGGWLGLGVGKQHRKASDRVRLLVEIDPGLDQIWRINLSKSACTVPDALRPTLRKLLDDVLERAGKQRSPRRRAPSRTPSPDDLWVAGNMIRRDHPLVQQVRDHSGAPDALEQLLVRLEQEGRHG</sequence>
<dbReference type="RefSeq" id="WP_160977657.1">
    <property type="nucleotide sequence ID" value="NZ_WVHK01000014.1"/>
</dbReference>
<keyword evidence="3" id="KW-1185">Reference proteome</keyword>
<dbReference type="SUPFAM" id="SSF55874">
    <property type="entry name" value="ATPase domain of HSP90 chaperone/DNA topoisomerase II/histidine kinase"/>
    <property type="match status" value="1"/>
</dbReference>
<feature type="region of interest" description="Disordered" evidence="1">
    <location>
        <begin position="327"/>
        <end position="347"/>
    </location>
</feature>
<gene>
    <name evidence="2" type="ORF">GLX28_05960</name>
</gene>
<protein>
    <recommendedName>
        <fullName evidence="4">ATP-binding protein</fullName>
    </recommendedName>
</protein>
<dbReference type="Gene3D" id="3.30.565.10">
    <property type="entry name" value="Histidine kinase-like ATPase, C-terminal domain"/>
    <property type="match status" value="1"/>
</dbReference>
<evidence type="ECO:0000313" key="2">
    <source>
        <dbReference type="EMBL" id="MXV19176.1"/>
    </source>
</evidence>
<name>A0A6I4YGS3_9DEIO</name>
<dbReference type="AlphaFoldDB" id="A0A6I4YGS3"/>